<sequence>MEAQVIVFVGVLTALIVVGIAVAARIDTLNHRKLLAEADKEHGHTAHQS</sequence>
<proteinExistence type="predicted"/>
<dbReference type="EMBL" id="LAZR01002993">
    <property type="protein sequence ID" value="KKN23214.1"/>
    <property type="molecule type" value="Genomic_DNA"/>
</dbReference>
<name>A0A0F9NZB6_9ZZZZ</name>
<organism evidence="2">
    <name type="scientific">marine sediment metagenome</name>
    <dbReference type="NCBI Taxonomy" id="412755"/>
    <lineage>
        <taxon>unclassified sequences</taxon>
        <taxon>metagenomes</taxon>
        <taxon>ecological metagenomes</taxon>
    </lineage>
</organism>
<keyword evidence="1" id="KW-0472">Membrane</keyword>
<dbReference type="AlphaFoldDB" id="A0A0F9NZB6"/>
<reference evidence="2" key="1">
    <citation type="journal article" date="2015" name="Nature">
        <title>Complex archaea that bridge the gap between prokaryotes and eukaryotes.</title>
        <authorList>
            <person name="Spang A."/>
            <person name="Saw J.H."/>
            <person name="Jorgensen S.L."/>
            <person name="Zaremba-Niedzwiedzka K."/>
            <person name="Martijn J."/>
            <person name="Lind A.E."/>
            <person name="van Eijk R."/>
            <person name="Schleper C."/>
            <person name="Guy L."/>
            <person name="Ettema T.J."/>
        </authorList>
    </citation>
    <scope>NUCLEOTIDE SEQUENCE</scope>
</reference>
<comment type="caution">
    <text evidence="2">The sequence shown here is derived from an EMBL/GenBank/DDBJ whole genome shotgun (WGS) entry which is preliminary data.</text>
</comment>
<feature type="transmembrane region" description="Helical" evidence="1">
    <location>
        <begin position="6"/>
        <end position="24"/>
    </location>
</feature>
<accession>A0A0F9NZB6</accession>
<protein>
    <submittedName>
        <fullName evidence="2">Uncharacterized protein</fullName>
    </submittedName>
</protein>
<keyword evidence="1" id="KW-1133">Transmembrane helix</keyword>
<gene>
    <name evidence="2" type="ORF">LCGC14_0907150</name>
</gene>
<evidence type="ECO:0000313" key="2">
    <source>
        <dbReference type="EMBL" id="KKN23214.1"/>
    </source>
</evidence>
<evidence type="ECO:0000256" key="1">
    <source>
        <dbReference type="SAM" id="Phobius"/>
    </source>
</evidence>
<keyword evidence="1" id="KW-0812">Transmembrane</keyword>